<feature type="signal peptide" evidence="1">
    <location>
        <begin position="1"/>
        <end position="26"/>
    </location>
</feature>
<protein>
    <recommendedName>
        <fullName evidence="4">Secreted protein</fullName>
    </recommendedName>
</protein>
<dbReference type="Proteomes" id="UP000467130">
    <property type="component" value="Chromosome"/>
</dbReference>
<dbReference type="AlphaFoldDB" id="A0A7I7QCR2"/>
<evidence type="ECO:0000313" key="2">
    <source>
        <dbReference type="EMBL" id="BBY24080.1"/>
    </source>
</evidence>
<sequence>MSWIRGGRLVAAAGAFVVFWCPTAVADPGSPSYLQGKQAIDDQVQQHHVQFPAGTNWQDYCQEELRNVLKSGKVARVDSPPDFIAGCSDEGRALASQ</sequence>
<reference evidence="2 3" key="1">
    <citation type="journal article" date="2019" name="Emerg. Microbes Infect.">
        <title>Comprehensive subspecies identification of 175 nontuberculous mycobacteria species based on 7547 genomic profiles.</title>
        <authorList>
            <person name="Matsumoto Y."/>
            <person name="Kinjo T."/>
            <person name="Motooka D."/>
            <person name="Nabeya D."/>
            <person name="Jung N."/>
            <person name="Uechi K."/>
            <person name="Horii T."/>
            <person name="Iida T."/>
            <person name="Fujita J."/>
            <person name="Nakamura S."/>
        </authorList>
    </citation>
    <scope>NUCLEOTIDE SEQUENCE [LARGE SCALE GENOMIC DNA]</scope>
    <source>
        <strain evidence="2 3">JCM 17783</strain>
    </source>
</reference>
<dbReference type="KEGG" id="msto:MSTO_42850"/>
<keyword evidence="1" id="KW-0732">Signal</keyword>
<evidence type="ECO:0000313" key="3">
    <source>
        <dbReference type="Proteomes" id="UP000467130"/>
    </source>
</evidence>
<keyword evidence="3" id="KW-1185">Reference proteome</keyword>
<gene>
    <name evidence="2" type="ORF">MSTO_42850</name>
</gene>
<evidence type="ECO:0000256" key="1">
    <source>
        <dbReference type="SAM" id="SignalP"/>
    </source>
</evidence>
<organism evidence="2 3">
    <name type="scientific">Mycobacterium stomatepiae</name>
    <dbReference type="NCBI Taxonomy" id="470076"/>
    <lineage>
        <taxon>Bacteria</taxon>
        <taxon>Bacillati</taxon>
        <taxon>Actinomycetota</taxon>
        <taxon>Actinomycetes</taxon>
        <taxon>Mycobacteriales</taxon>
        <taxon>Mycobacteriaceae</taxon>
        <taxon>Mycobacterium</taxon>
        <taxon>Mycobacterium simiae complex</taxon>
    </lineage>
</organism>
<proteinExistence type="predicted"/>
<feature type="chain" id="PRO_5029733451" description="Secreted protein" evidence="1">
    <location>
        <begin position="27"/>
        <end position="97"/>
    </location>
</feature>
<accession>A0A7I7QCR2</accession>
<dbReference type="EMBL" id="AP022587">
    <property type="protein sequence ID" value="BBY24080.1"/>
    <property type="molecule type" value="Genomic_DNA"/>
</dbReference>
<dbReference type="RefSeq" id="WP_232072902.1">
    <property type="nucleotide sequence ID" value="NZ_AP022587.1"/>
</dbReference>
<evidence type="ECO:0008006" key="4">
    <source>
        <dbReference type="Google" id="ProtNLM"/>
    </source>
</evidence>
<name>A0A7I7QCR2_9MYCO</name>